<keyword evidence="1" id="KW-0812">Transmembrane</keyword>
<dbReference type="Proteomes" id="UP000291866">
    <property type="component" value="Unassembled WGS sequence"/>
</dbReference>
<sequence>MEYDPHYPTILPDPIALPLVFVLNILIPVSAIFIARKLQRRRWLPHTFAFLWVFLSPFTLAILTMPTMAPGEEAGPGSGMILLPILGETPIVLVVYAVILLYLRLTRQTSFAPHSPS</sequence>
<comment type="caution">
    <text evidence="2">The sequence shown here is derived from an EMBL/GenBank/DDBJ whole genome shotgun (WGS) entry which is preliminary data.</text>
</comment>
<dbReference type="RefSeq" id="WP_028741037.1">
    <property type="nucleotide sequence ID" value="NZ_SJLU01000001.1"/>
</dbReference>
<keyword evidence="1" id="KW-1133">Transmembrane helix</keyword>
<gene>
    <name evidence="2" type="ORF">E0H31_01315</name>
</gene>
<dbReference type="EMBL" id="SJLU01000001">
    <property type="protein sequence ID" value="TBX97576.1"/>
    <property type="molecule type" value="Genomic_DNA"/>
</dbReference>
<feature type="transmembrane region" description="Helical" evidence="1">
    <location>
        <begin position="47"/>
        <end position="69"/>
    </location>
</feature>
<evidence type="ECO:0008006" key="4">
    <source>
        <dbReference type="Google" id="ProtNLM"/>
    </source>
</evidence>
<reference evidence="2 3" key="1">
    <citation type="submission" date="2019-02" db="EMBL/GenBank/DDBJ databases">
        <title>The competitiveness to form nodules shapes the capacities of Rhizobium leguminosarum sv viciae communities to promote symbiosis with specific hosts.</title>
        <authorList>
            <person name="Boivin S."/>
            <person name="Lepetit M."/>
        </authorList>
    </citation>
    <scope>NUCLEOTIDE SEQUENCE [LARGE SCALE GENOMIC DNA]</scope>
    <source>
        <strain evidence="2 3">SPF4F3</strain>
    </source>
</reference>
<feature type="transmembrane region" description="Helical" evidence="1">
    <location>
        <begin position="15"/>
        <end position="35"/>
    </location>
</feature>
<organism evidence="2 3">
    <name type="scientific">Rhizobium leguminosarum bv. viciae</name>
    <dbReference type="NCBI Taxonomy" id="387"/>
    <lineage>
        <taxon>Bacteria</taxon>
        <taxon>Pseudomonadati</taxon>
        <taxon>Pseudomonadota</taxon>
        <taxon>Alphaproteobacteria</taxon>
        <taxon>Hyphomicrobiales</taxon>
        <taxon>Rhizobiaceae</taxon>
        <taxon>Rhizobium/Agrobacterium group</taxon>
        <taxon>Rhizobium</taxon>
    </lineage>
</organism>
<name>A0A8G2J2J9_RHILV</name>
<feature type="transmembrane region" description="Helical" evidence="1">
    <location>
        <begin position="81"/>
        <end position="103"/>
    </location>
</feature>
<accession>A0A8G2J2J9</accession>
<evidence type="ECO:0000256" key="1">
    <source>
        <dbReference type="SAM" id="Phobius"/>
    </source>
</evidence>
<keyword evidence="1" id="KW-0472">Membrane</keyword>
<proteinExistence type="predicted"/>
<evidence type="ECO:0000313" key="3">
    <source>
        <dbReference type="Proteomes" id="UP000291866"/>
    </source>
</evidence>
<dbReference type="AlphaFoldDB" id="A0A8G2J2J9"/>
<evidence type="ECO:0000313" key="2">
    <source>
        <dbReference type="EMBL" id="TBX97576.1"/>
    </source>
</evidence>
<protein>
    <recommendedName>
        <fullName evidence="4">Transmembrane protein</fullName>
    </recommendedName>
</protein>